<proteinExistence type="predicted"/>
<keyword evidence="3" id="KW-1185">Reference proteome</keyword>
<dbReference type="Pfam" id="PF25942">
    <property type="entry name" value="Ig_halo"/>
    <property type="match status" value="1"/>
</dbReference>
<gene>
    <name evidence="2" type="ORF">NDI86_03785</name>
</gene>
<feature type="domain" description="Ig-like" evidence="1">
    <location>
        <begin position="48"/>
        <end position="127"/>
    </location>
</feature>
<dbReference type="PROSITE" id="PS51257">
    <property type="entry name" value="PROKAR_LIPOPROTEIN"/>
    <property type="match status" value="1"/>
</dbReference>
<dbReference type="InterPro" id="IPR058929">
    <property type="entry name" value="Ig_halo"/>
</dbReference>
<accession>A0ABU2FKE4</accession>
<dbReference type="EMBL" id="JAMQOS010000001">
    <property type="protein sequence ID" value="MDS0281230.1"/>
    <property type="molecule type" value="Genomic_DNA"/>
</dbReference>
<name>A0ABU2FKE4_9EURY</name>
<evidence type="ECO:0000259" key="1">
    <source>
        <dbReference type="Pfam" id="PF25942"/>
    </source>
</evidence>
<reference evidence="2 3" key="1">
    <citation type="submission" date="2022-06" db="EMBL/GenBank/DDBJ databases">
        <title>Halomicroarcula sp. a new haloarchaeum isolate from saline soil.</title>
        <authorList>
            <person name="Strakova D."/>
            <person name="Galisteo C."/>
            <person name="Sanchez-Porro C."/>
            <person name="Ventosa A."/>
        </authorList>
    </citation>
    <scope>NUCLEOTIDE SEQUENCE [LARGE SCALE GENOMIC DNA]</scope>
    <source>
        <strain evidence="2 3">S3CR25-11</strain>
    </source>
</reference>
<evidence type="ECO:0000313" key="2">
    <source>
        <dbReference type="EMBL" id="MDS0281230.1"/>
    </source>
</evidence>
<protein>
    <recommendedName>
        <fullName evidence="1">Ig-like domain-containing protein</fullName>
    </recommendedName>
</protein>
<organism evidence="2 3">
    <name type="scientific">Haloarcula onubensis</name>
    <dbReference type="NCBI Taxonomy" id="2950539"/>
    <lineage>
        <taxon>Archaea</taxon>
        <taxon>Methanobacteriati</taxon>
        <taxon>Methanobacteriota</taxon>
        <taxon>Stenosarchaea group</taxon>
        <taxon>Halobacteria</taxon>
        <taxon>Halobacteriales</taxon>
        <taxon>Haloarculaceae</taxon>
        <taxon>Haloarcula</taxon>
    </lineage>
</organism>
<dbReference type="Proteomes" id="UP001268864">
    <property type="component" value="Unassembled WGS sequence"/>
</dbReference>
<comment type="caution">
    <text evidence="2">The sequence shown here is derived from an EMBL/GenBank/DDBJ whole genome shotgun (WGS) entry which is preliminary data.</text>
</comment>
<evidence type="ECO:0000313" key="3">
    <source>
        <dbReference type="Proteomes" id="UP001268864"/>
    </source>
</evidence>
<sequence length="131" mass="13951">MHRRHVLSAVALSTAALAGCGGESTDRVTPDPDDPVLFVVTNQQSASATVQLTLALDDGPTVLDESVTLDAGGTREFDPGIDRPGTYELRAAVEDGLSRTITLNIQPADIRDGSNHEVILRDNGVQVTWEE</sequence>
<dbReference type="RefSeq" id="WP_310899068.1">
    <property type="nucleotide sequence ID" value="NZ_JAMQOS010000001.1"/>
</dbReference>